<keyword evidence="4" id="KW-1133">Transmembrane helix</keyword>
<dbReference type="InterPro" id="IPR011701">
    <property type="entry name" value="MFS"/>
</dbReference>
<sequence length="354" mass="38779">MKGYSIIFARIIYSISWFYLAPAIPMLVSKFKIAESLAGFIPFSFFLGSGIMQLPAAFISSKIGTKRTLILGLIIMSISSALVGLSDDFYQVLIFYFIGGVGASMFFSTGAAILAFLNEKNLGKALGLYNAAFSLGGIIGLNWIFLYNSIGFRFSTLLLSAITLIAAIFNLNKPNYKPNWNFIKDKNSLIVGISTSGVWGIYYVIGELFPDFAKIYLHLQVIQGSEFTALLLISSMIGGLLGFLSDRFNKIKLLLISSLLGVLPSLLLYTKIYLIGIIILGIFNELAISVEYAIASNNKSINASITLAEVNSINILLGSLFEPISSILGYNVWILESIICLLPLFLIRKIKLSV</sequence>
<dbReference type="PROSITE" id="PS50850">
    <property type="entry name" value="MFS"/>
    <property type="match status" value="1"/>
</dbReference>
<feature type="transmembrane region" description="Helical" evidence="4">
    <location>
        <begin position="128"/>
        <end position="146"/>
    </location>
</feature>
<accession>A0A2U9IQ89</accession>
<feature type="transmembrane region" description="Helical" evidence="4">
    <location>
        <begin position="327"/>
        <end position="347"/>
    </location>
</feature>
<feature type="transmembrane region" description="Helical" evidence="4">
    <location>
        <begin position="251"/>
        <end position="269"/>
    </location>
</feature>
<comment type="subcellular location">
    <subcellularLocation>
        <location evidence="1">Cell membrane</location>
        <topology evidence="1">Multi-pass membrane protein</topology>
    </subcellularLocation>
</comment>
<evidence type="ECO:0000256" key="3">
    <source>
        <dbReference type="ARBA" id="ARBA00022475"/>
    </source>
</evidence>
<dbReference type="GO" id="GO:0022857">
    <property type="term" value="F:transmembrane transporter activity"/>
    <property type="evidence" value="ECO:0007669"/>
    <property type="project" value="InterPro"/>
</dbReference>
<evidence type="ECO:0000313" key="6">
    <source>
        <dbReference type="EMBL" id="AWR98201.1"/>
    </source>
</evidence>
<dbReference type="SUPFAM" id="SSF103473">
    <property type="entry name" value="MFS general substrate transporter"/>
    <property type="match status" value="1"/>
</dbReference>
<dbReference type="OrthoDB" id="200998at2157"/>
<proteinExistence type="predicted"/>
<reference evidence="6 7" key="1">
    <citation type="submission" date="2018-05" db="EMBL/GenBank/DDBJ databases">
        <title>Complete Genome Sequences of Extremely Thermoacidophilic, Metal-Mobilizing Type-Strain Members of the Archaeal Family Sulfolobaceae: Acidianus brierleyi DSM-1651T, Acidianus sulfidivorans DSM-18786T, Metallosphaera hakonensis DSM-7519T, and Metallosphaera prunae DSM-10039T.</title>
        <authorList>
            <person name="Counts J.A."/>
            <person name="Kelly R.M."/>
        </authorList>
    </citation>
    <scope>NUCLEOTIDE SEQUENCE [LARGE SCALE GENOMIC DNA]</scope>
    <source>
        <strain evidence="6 7">JP7</strain>
    </source>
</reference>
<dbReference type="Proteomes" id="UP000248410">
    <property type="component" value="Chromosome"/>
</dbReference>
<protein>
    <submittedName>
        <fullName evidence="6">MFS transporter</fullName>
    </submittedName>
</protein>
<organism evidence="6 7">
    <name type="scientific">Acidianus sulfidivorans JP7</name>
    <dbReference type="NCBI Taxonomy" id="619593"/>
    <lineage>
        <taxon>Archaea</taxon>
        <taxon>Thermoproteota</taxon>
        <taxon>Thermoprotei</taxon>
        <taxon>Sulfolobales</taxon>
        <taxon>Sulfolobaceae</taxon>
        <taxon>Acidianus</taxon>
    </lineage>
</organism>
<keyword evidence="3" id="KW-1003">Cell membrane</keyword>
<dbReference type="AlphaFoldDB" id="A0A2U9IQ89"/>
<feature type="domain" description="Major facilitator superfamily (MFS) profile" evidence="5">
    <location>
        <begin position="1"/>
        <end position="354"/>
    </location>
</feature>
<feature type="transmembrane region" description="Helical" evidence="4">
    <location>
        <begin position="225"/>
        <end position="244"/>
    </location>
</feature>
<dbReference type="PANTHER" id="PTHR43271">
    <property type="entry name" value="BLL2771 PROTEIN"/>
    <property type="match status" value="1"/>
</dbReference>
<dbReference type="InterPro" id="IPR020846">
    <property type="entry name" value="MFS_dom"/>
</dbReference>
<dbReference type="KEGG" id="asul:DFR86_02625"/>
<keyword evidence="4" id="KW-0472">Membrane</keyword>
<feature type="transmembrane region" description="Helical" evidence="4">
    <location>
        <begin position="68"/>
        <end position="86"/>
    </location>
</feature>
<feature type="transmembrane region" description="Helical" evidence="4">
    <location>
        <begin position="92"/>
        <end position="116"/>
    </location>
</feature>
<feature type="transmembrane region" description="Helical" evidence="4">
    <location>
        <begin position="7"/>
        <end position="28"/>
    </location>
</feature>
<keyword evidence="7" id="KW-1185">Reference proteome</keyword>
<evidence type="ECO:0000313" key="7">
    <source>
        <dbReference type="Proteomes" id="UP000248410"/>
    </source>
</evidence>
<feature type="transmembrane region" description="Helical" evidence="4">
    <location>
        <begin position="189"/>
        <end position="205"/>
    </location>
</feature>
<dbReference type="InterPro" id="IPR036259">
    <property type="entry name" value="MFS_trans_sf"/>
</dbReference>
<feature type="transmembrane region" description="Helical" evidence="4">
    <location>
        <begin position="152"/>
        <end position="169"/>
    </location>
</feature>
<evidence type="ECO:0000259" key="5">
    <source>
        <dbReference type="PROSITE" id="PS50850"/>
    </source>
</evidence>
<evidence type="ECO:0000256" key="1">
    <source>
        <dbReference type="ARBA" id="ARBA00004651"/>
    </source>
</evidence>
<evidence type="ECO:0000256" key="2">
    <source>
        <dbReference type="ARBA" id="ARBA00022448"/>
    </source>
</evidence>
<evidence type="ECO:0000256" key="4">
    <source>
        <dbReference type="SAM" id="Phobius"/>
    </source>
</evidence>
<dbReference type="EMBL" id="CP029288">
    <property type="protein sequence ID" value="AWR98201.1"/>
    <property type="molecule type" value="Genomic_DNA"/>
</dbReference>
<dbReference type="GO" id="GO:0005886">
    <property type="term" value="C:plasma membrane"/>
    <property type="evidence" value="ECO:0007669"/>
    <property type="project" value="UniProtKB-SubCell"/>
</dbReference>
<gene>
    <name evidence="6" type="ORF">DFR86_02625</name>
</gene>
<dbReference type="Gene3D" id="1.20.1250.20">
    <property type="entry name" value="MFS general substrate transporter like domains"/>
    <property type="match status" value="1"/>
</dbReference>
<feature type="transmembrane region" description="Helical" evidence="4">
    <location>
        <begin position="40"/>
        <end position="59"/>
    </location>
</feature>
<keyword evidence="2" id="KW-0813">Transport</keyword>
<dbReference type="Pfam" id="PF07690">
    <property type="entry name" value="MFS_1"/>
    <property type="match status" value="1"/>
</dbReference>
<dbReference type="PANTHER" id="PTHR43271:SF2">
    <property type="entry name" value="BLL2771 PROTEIN"/>
    <property type="match status" value="1"/>
</dbReference>
<keyword evidence="4" id="KW-0812">Transmembrane</keyword>
<name>A0A2U9IQ89_9CREN</name>